<keyword evidence="8" id="KW-0175">Coiled coil</keyword>
<evidence type="ECO:0000259" key="10">
    <source>
        <dbReference type="PROSITE" id="PS51059"/>
    </source>
</evidence>
<dbReference type="EMBL" id="WKFB01000923">
    <property type="protein sequence ID" value="KAF6716797.1"/>
    <property type="molecule type" value="Genomic_DNA"/>
</dbReference>
<dbReference type="Pfam" id="PF23084">
    <property type="entry name" value="KH_PARP14_1"/>
    <property type="match status" value="1"/>
</dbReference>
<dbReference type="Gene3D" id="3.90.228.10">
    <property type="match status" value="1"/>
</dbReference>
<evidence type="ECO:0000256" key="2">
    <source>
        <dbReference type="ARBA" id="ARBA00022676"/>
    </source>
</evidence>
<dbReference type="GO" id="GO:0005737">
    <property type="term" value="C:cytoplasm"/>
    <property type="evidence" value="ECO:0007669"/>
    <property type="project" value="TreeGrafter"/>
</dbReference>
<feature type="compositionally biased region" description="Basic and acidic residues" evidence="9">
    <location>
        <begin position="1028"/>
        <end position="1038"/>
    </location>
</feature>
<feature type="domain" description="Macro" evidence="11">
    <location>
        <begin position="775"/>
        <end position="962"/>
    </location>
</feature>
<feature type="domain" description="Macro" evidence="11">
    <location>
        <begin position="1036"/>
        <end position="1220"/>
    </location>
</feature>
<feature type="domain" description="Macro" evidence="11">
    <location>
        <begin position="1262"/>
        <end position="1437"/>
    </location>
</feature>
<dbReference type="Pfam" id="PF23248">
    <property type="entry name" value="KH_PARP14_2"/>
    <property type="match status" value="1"/>
</dbReference>
<accession>A0A834BN63</accession>
<comment type="similarity">
    <text evidence="6">Belongs to the ARTD/PARP family.</text>
</comment>
<comment type="caution">
    <text evidence="12">The sequence shown here is derived from an EMBL/GenBank/DDBJ whole genome shotgun (WGS) entry which is preliminary data.</text>
</comment>
<dbReference type="InterPro" id="IPR012677">
    <property type="entry name" value="Nucleotide-bd_a/b_plait_sf"/>
</dbReference>
<evidence type="ECO:0000313" key="13">
    <source>
        <dbReference type="Proteomes" id="UP000646548"/>
    </source>
</evidence>
<dbReference type="Proteomes" id="UP000646548">
    <property type="component" value="Unassembled WGS sequence"/>
</dbReference>
<dbReference type="InterPro" id="IPR052056">
    <property type="entry name" value="Mono-ARTD/PARP"/>
</dbReference>
<dbReference type="InterPro" id="IPR057043">
    <property type="entry name" value="PARP14_KH_2"/>
</dbReference>
<dbReference type="Pfam" id="PF00644">
    <property type="entry name" value="PARP"/>
    <property type="match status" value="1"/>
</dbReference>
<evidence type="ECO:0000256" key="9">
    <source>
        <dbReference type="SAM" id="MobiDB-lite"/>
    </source>
</evidence>
<protein>
    <recommendedName>
        <fullName evidence="7">Poly [ADP-ribose] polymerase</fullName>
        <shortName evidence="7">PARP</shortName>
        <ecNumber evidence="7">2.4.2.-</ecNumber>
    </recommendedName>
</protein>
<dbReference type="InterPro" id="IPR057046">
    <property type="entry name" value="PARP14_KH_4"/>
</dbReference>
<keyword evidence="4 7" id="KW-0520">NAD</keyword>
<keyword evidence="5" id="KW-0539">Nucleus</keyword>
<dbReference type="InterPro" id="IPR057049">
    <property type="entry name" value="PARP14_KH_8"/>
</dbReference>
<dbReference type="PANTHER" id="PTHR14453:SF106">
    <property type="entry name" value="POLY [ADP-RIBOSE] POLYMERASE"/>
    <property type="match status" value="1"/>
</dbReference>
<dbReference type="InterPro" id="IPR057045">
    <property type="entry name" value="PARP14_KH_3"/>
</dbReference>
<dbReference type="GO" id="GO:0010629">
    <property type="term" value="P:negative regulation of gene expression"/>
    <property type="evidence" value="ECO:0007669"/>
    <property type="project" value="TreeGrafter"/>
</dbReference>
<dbReference type="SMART" id="SM00506">
    <property type="entry name" value="A1pp"/>
    <property type="match status" value="3"/>
</dbReference>
<dbReference type="Pfam" id="PF23254">
    <property type="entry name" value="KH_PARP14_8"/>
    <property type="match status" value="1"/>
</dbReference>
<dbReference type="Pfam" id="PF23222">
    <property type="entry name" value="RRM_PARP14_1"/>
    <property type="match status" value="1"/>
</dbReference>
<dbReference type="EC" id="2.4.2.-" evidence="7"/>
<dbReference type="InterPro" id="IPR057051">
    <property type="entry name" value="PARP14_RPM_1"/>
</dbReference>
<feature type="region of interest" description="Disordered" evidence="9">
    <location>
        <begin position="87"/>
        <end position="124"/>
    </location>
</feature>
<dbReference type="InterPro" id="IPR057047">
    <property type="entry name" value="PARP14_KH_5"/>
</dbReference>
<feature type="region of interest" description="Disordered" evidence="9">
    <location>
        <begin position="968"/>
        <end position="1038"/>
    </location>
</feature>
<sequence length="1854" mass="206203">MADGPPLIVEGDWDPSQSKNVKLKLQLYFQSKKKSGGGDCRVELEDNAARVYFNSGEVRQQVLQRDNHQILLGEKTIKLKLSSEASHLEKNSTSNQTDSGASSDLKSSESESEPEAGSAADQDVKAGLPPAVVLENISDNLSRDLLLLMVEAVSGVNENNFGLEIIRESHAAVVTFSSPAVAEKFMTVCEKHPKLQKHGLTARPLEKAKSVRVESLPSTASQDMLELWLEKIWVLPNNIVMIPEEQAAIVSFSDPKVVESICSTVDHMMRSTPLKLYSYYESLGSALYGKDRPTWEMPKPFTERVHPVIWKFLHMKSLWKSISDQMNPHFCSVKIDDPEAKLSPLQSFLWQKGLTAKDVDNWKQNAQQAFQRLMSEYLAFECVMSTKAWRVAEMDIRSVTNGEAAVDLDASREVLCVAGRADDLQKIRAPVENIVLKAMRYIERQEKGITEDLQLSSAWFYILKQEGLQRAATDISPELLVSYDEGTKKLTMKGLPEEVSKMKSWILEKNTKMAKKSIFIPPALLEYLNTMDPMDMSQNLFTSHGISAVYCINIKGIVLMGTSDKVLSDAEDKIRAELLVQSLDVKDEEVLNLKNWEDLKKNLLDTYNSANKKTVTIHLDQERQLKVTVAGFMNPVKEVSRDLKKFIEEYSRVNEKVRVHSSAALEFIDKRKKRNWLSIAKDNKVFVKFDSKRSRMTFSGAQINVQKTKSSILEMVHALHTDTLTVDKPGAKKFFQSQGSLFLSTILTPLNCVVLLQSEIPDEEEEESYGEENSLCYCKVQTNSGVQLCVSRGDICSFSVDAVVNAANEDLQHIGGLALALLKAAGPELQKLSDDYVAKNGKLRPGDAVVTDACNLSCKYVIHAVGPRFSNSDKKTSVSRLKSAVKQSLRQADSVSCSSIALPAISSGIFGFPVQLCAETIAQAVREFCDSPQGPRSLTEIYLVDNKEDTIKVMATAVSKEFSDLGPVVTIPQQRSNKDSKPSGDKLPSRGNQGELPRRHPSAERGAEGGPLGNHQVNRGNQSPKKLSRYDQHWRQRGAEQVTANGLKIVLHHGNIEDQTTDVIVNTIANDLNLTQGAVSSAILKAAGPRLQRAVHSESRDLFSRVVVTDGFNLNCQKVFHAICPAWDSRGGNAMKELVAIIHCCLEEAEQSQMASLSFPALGTGNLGFPKDLVAQVLLKEIHSFSCRSRPRYLKEAVIVVHPSDRETVECFTREFYGNASPRNTQPMFQGDGASAPPENLRHSKHSPASSSGSFSVVSSPSLGVYHMQLGQLTLEVSSGDITKESCDVIVNSSNPTFDLYAGVSKAILDCAGAEVQRECAQIVKSSPHKTMIMTSAGQLPCTNIIHVPGQNDPANIKSTVYDVLKYCEGDRVTSVAFPALGTGQGGVNPSAVADAMVDAVVDFVRKKSPQFVQSVKILIFQTQMMSHFHNSMRKRQGEEVQEKGLFGKIKDGITSLLGFGGHQPPMIDHVLQKEEFDPAVFQLCAENKKDVNVAKERITDLIMHEQAKRTISDQYINQLSPADVKELNDLQKKLTVSIYLERGKNEEEPKIHLEGLTRDVYSADASIRDIIRKVERNEILKNKAILVSGLVEWQYQKPSGSMVPFDIYMNLKLEDALEKKQPVKIQINNRDFDADPEQRKASDGRNFIELLRKDLKEDTLPSHWDPMNTATVALFPVAARKQEYKNVLKNLKQNGLNLNIISIERVQNFALWKSYELLKKQMEQKNKHKKNERILFHGTTDKSIDLINKNGFNRSYAGLHGAMFGKGSYFAVDPAYSAQNYAQPDNQGLKRMYQARVLVGDFTHGNPSLIVPPSKSGQSADLYDSVADNKNPPSMFVVFNDIQAYPEYLITFT</sequence>
<dbReference type="CDD" id="cd02903">
    <property type="entry name" value="Macro_BAL-like"/>
    <property type="match status" value="1"/>
</dbReference>
<reference evidence="12" key="1">
    <citation type="journal article" name="BMC Genomics">
        <title>Long-read sequencing and de novo genome assembly of marine medaka (Oryzias melastigma).</title>
        <authorList>
            <person name="Liang P."/>
            <person name="Saqib H.S.A."/>
            <person name="Ni X."/>
            <person name="Shen Y."/>
        </authorList>
    </citation>
    <scope>NUCLEOTIDE SEQUENCE</scope>
    <source>
        <strain evidence="12">Bigg-433</strain>
    </source>
</reference>
<evidence type="ECO:0000256" key="3">
    <source>
        <dbReference type="ARBA" id="ARBA00022679"/>
    </source>
</evidence>
<dbReference type="CDD" id="cd02907">
    <property type="entry name" value="Macro_Af1521_BAL-like"/>
    <property type="match status" value="1"/>
</dbReference>
<dbReference type="SUPFAM" id="SSF56399">
    <property type="entry name" value="ADP-ribosylation"/>
    <property type="match status" value="1"/>
</dbReference>
<dbReference type="PROSITE" id="PS51059">
    <property type="entry name" value="PARP_CATALYTIC"/>
    <property type="match status" value="1"/>
</dbReference>
<dbReference type="InterPro" id="IPR057050">
    <property type="entry name" value="RRM_PARP14_2"/>
</dbReference>
<dbReference type="InterPro" id="IPR057044">
    <property type="entry name" value="PARP14_KH_1"/>
</dbReference>
<feature type="domain" description="PARP catalytic" evidence="10">
    <location>
        <begin position="1661"/>
        <end position="1854"/>
    </location>
</feature>
<gene>
    <name evidence="12" type="ORF">FQA47_017145</name>
</gene>
<dbReference type="CDD" id="cd12300">
    <property type="entry name" value="RRM1_PAR14"/>
    <property type="match status" value="1"/>
</dbReference>
<keyword evidence="2 7" id="KW-0328">Glycosyltransferase</keyword>
<dbReference type="GO" id="GO:0003714">
    <property type="term" value="F:transcription corepressor activity"/>
    <property type="evidence" value="ECO:0007669"/>
    <property type="project" value="TreeGrafter"/>
</dbReference>
<dbReference type="Pfam" id="PF23251">
    <property type="entry name" value="KH_PARP14_4"/>
    <property type="match status" value="1"/>
</dbReference>
<evidence type="ECO:0000256" key="5">
    <source>
        <dbReference type="ARBA" id="ARBA00023242"/>
    </source>
</evidence>
<comment type="subcellular location">
    <subcellularLocation>
        <location evidence="1">Nucleus</location>
    </subcellularLocation>
</comment>
<dbReference type="InterPro" id="IPR012317">
    <property type="entry name" value="Poly(ADP-ribose)pol_cat_dom"/>
</dbReference>
<dbReference type="Pfam" id="PF23245">
    <property type="entry name" value="RRM_PARP14_2"/>
    <property type="match status" value="1"/>
</dbReference>
<organism evidence="12 13">
    <name type="scientific">Oryzias melastigma</name>
    <name type="common">Marine medaka</name>
    <dbReference type="NCBI Taxonomy" id="30732"/>
    <lineage>
        <taxon>Eukaryota</taxon>
        <taxon>Metazoa</taxon>
        <taxon>Chordata</taxon>
        <taxon>Craniata</taxon>
        <taxon>Vertebrata</taxon>
        <taxon>Euteleostomi</taxon>
        <taxon>Actinopterygii</taxon>
        <taxon>Neopterygii</taxon>
        <taxon>Teleostei</taxon>
        <taxon>Neoteleostei</taxon>
        <taxon>Acanthomorphata</taxon>
        <taxon>Ovalentaria</taxon>
        <taxon>Atherinomorphae</taxon>
        <taxon>Beloniformes</taxon>
        <taxon>Adrianichthyidae</taxon>
        <taxon>Oryziinae</taxon>
        <taxon>Oryzias</taxon>
    </lineage>
</organism>
<dbReference type="PANTHER" id="PTHR14453">
    <property type="entry name" value="PARP/ZINC FINGER CCCH TYPE DOMAIN CONTAINING PROTEIN"/>
    <property type="match status" value="1"/>
</dbReference>
<dbReference type="Pfam" id="PF23085">
    <property type="entry name" value="RRM_PARP14_3"/>
    <property type="match status" value="1"/>
</dbReference>
<evidence type="ECO:0000256" key="7">
    <source>
        <dbReference type="RuleBase" id="RU362114"/>
    </source>
</evidence>
<evidence type="ECO:0000259" key="11">
    <source>
        <dbReference type="PROSITE" id="PS51154"/>
    </source>
</evidence>
<dbReference type="Pfam" id="PF23252">
    <property type="entry name" value="KH_PARP14_5"/>
    <property type="match status" value="1"/>
</dbReference>
<dbReference type="InterPro" id="IPR043472">
    <property type="entry name" value="Macro_dom-like"/>
</dbReference>
<dbReference type="Pfam" id="PF22005">
    <property type="entry name" value="WWE_1"/>
    <property type="match status" value="1"/>
</dbReference>
<evidence type="ECO:0000256" key="4">
    <source>
        <dbReference type="ARBA" id="ARBA00023027"/>
    </source>
</evidence>
<feature type="compositionally biased region" description="Basic and acidic residues" evidence="9">
    <location>
        <begin position="996"/>
        <end position="1007"/>
    </location>
</feature>
<keyword evidence="3 7" id="KW-0808">Transferase</keyword>
<dbReference type="Gene3D" id="3.30.720.50">
    <property type="match status" value="1"/>
</dbReference>
<evidence type="ECO:0000313" key="12">
    <source>
        <dbReference type="EMBL" id="KAF6716797.1"/>
    </source>
</evidence>
<dbReference type="GO" id="GO:0005634">
    <property type="term" value="C:nucleus"/>
    <property type="evidence" value="ECO:0007669"/>
    <property type="project" value="UniProtKB-SubCell"/>
</dbReference>
<dbReference type="PROSITE" id="PS51154">
    <property type="entry name" value="MACRO"/>
    <property type="match status" value="3"/>
</dbReference>
<dbReference type="FunFam" id="3.90.228.10:FF:000008">
    <property type="entry name" value="Poly [ADP-ribose] polymerase"/>
    <property type="match status" value="1"/>
</dbReference>
<feature type="coiled-coil region" evidence="8">
    <location>
        <begin position="593"/>
        <end position="656"/>
    </location>
</feature>
<evidence type="ECO:0000256" key="6">
    <source>
        <dbReference type="ARBA" id="ARBA00024347"/>
    </source>
</evidence>
<dbReference type="Gene3D" id="3.30.70.330">
    <property type="match status" value="1"/>
</dbReference>
<feature type="compositionally biased region" description="Polar residues" evidence="9">
    <location>
        <begin position="1015"/>
        <end position="1025"/>
    </location>
</feature>
<dbReference type="GO" id="GO:1990404">
    <property type="term" value="F:NAD+-protein mono-ADP-ribosyltransferase activity"/>
    <property type="evidence" value="ECO:0007669"/>
    <property type="project" value="TreeGrafter"/>
</dbReference>
<dbReference type="InterPro" id="IPR002589">
    <property type="entry name" value="Macro_dom"/>
</dbReference>
<dbReference type="GO" id="GO:0070212">
    <property type="term" value="P:protein poly-ADP-ribosylation"/>
    <property type="evidence" value="ECO:0007669"/>
    <property type="project" value="TreeGrafter"/>
</dbReference>
<feature type="compositionally biased region" description="Basic and acidic residues" evidence="9">
    <location>
        <begin position="976"/>
        <end position="988"/>
    </location>
</feature>
<evidence type="ECO:0000256" key="1">
    <source>
        <dbReference type="ARBA" id="ARBA00004123"/>
    </source>
</evidence>
<dbReference type="GO" id="GO:0003950">
    <property type="term" value="F:NAD+ poly-ADP-ribosyltransferase activity"/>
    <property type="evidence" value="ECO:0007669"/>
    <property type="project" value="UniProtKB-UniRule"/>
</dbReference>
<evidence type="ECO:0000256" key="8">
    <source>
        <dbReference type="SAM" id="Coils"/>
    </source>
</evidence>
<dbReference type="Pfam" id="PF01661">
    <property type="entry name" value="Macro"/>
    <property type="match status" value="3"/>
</dbReference>
<proteinExistence type="inferred from homology"/>
<dbReference type="InterPro" id="IPR054596">
    <property type="entry name" value="PARP14_WWE"/>
</dbReference>
<name>A0A834BN63_ORYME</name>
<dbReference type="CDD" id="cd01439">
    <property type="entry name" value="TCCD_inducible_PARP_like"/>
    <property type="match status" value="1"/>
</dbReference>
<dbReference type="SUPFAM" id="SSF52949">
    <property type="entry name" value="Macro domain-like"/>
    <property type="match status" value="3"/>
</dbReference>
<feature type="region of interest" description="Disordered" evidence="9">
    <location>
        <begin position="1222"/>
        <end position="1254"/>
    </location>
</feature>
<dbReference type="Gene3D" id="3.40.220.10">
    <property type="entry name" value="Leucine Aminopeptidase, subunit E, domain 1"/>
    <property type="match status" value="3"/>
</dbReference>
<dbReference type="InterPro" id="IPR037197">
    <property type="entry name" value="WWE_dom_sf"/>
</dbReference>
<dbReference type="Pfam" id="PF23249">
    <property type="entry name" value="KH_PARP14_3"/>
    <property type="match status" value="1"/>
</dbReference>